<protein>
    <recommendedName>
        <fullName evidence="9">GP-PDE domain-containing protein</fullName>
    </recommendedName>
</protein>
<evidence type="ECO:0000256" key="2">
    <source>
        <dbReference type="ARBA" id="ARBA00022723"/>
    </source>
</evidence>
<gene>
    <name evidence="7" type="primary">107368676</name>
</gene>
<keyword evidence="2" id="KW-0479">Metal-binding</keyword>
<dbReference type="Pfam" id="PF13653">
    <property type="entry name" value="GDPD_2"/>
    <property type="match status" value="1"/>
</dbReference>
<feature type="signal peptide" evidence="6">
    <location>
        <begin position="1"/>
        <end position="24"/>
    </location>
</feature>
<feature type="chain" id="PRO_5007729072" description="GP-PDE domain-containing protein" evidence="6">
    <location>
        <begin position="25"/>
        <end position="355"/>
    </location>
</feature>
<evidence type="ECO:0000256" key="1">
    <source>
        <dbReference type="ARBA" id="ARBA00000110"/>
    </source>
</evidence>
<organism evidence="7 8">
    <name type="scientific">Tetranychus urticae</name>
    <name type="common">Two-spotted spider mite</name>
    <dbReference type="NCBI Taxonomy" id="32264"/>
    <lineage>
        <taxon>Eukaryota</taxon>
        <taxon>Metazoa</taxon>
        <taxon>Ecdysozoa</taxon>
        <taxon>Arthropoda</taxon>
        <taxon>Chelicerata</taxon>
        <taxon>Arachnida</taxon>
        <taxon>Acari</taxon>
        <taxon>Acariformes</taxon>
        <taxon>Trombidiformes</taxon>
        <taxon>Prostigmata</taxon>
        <taxon>Eleutherengona</taxon>
        <taxon>Raphignathae</taxon>
        <taxon>Tetranychoidea</taxon>
        <taxon>Tetranychidae</taxon>
        <taxon>Tetranychus</taxon>
    </lineage>
</organism>
<keyword evidence="3" id="KW-0460">Magnesium</keyword>
<dbReference type="HOGENOM" id="CLU_1257523_0_0_1"/>
<name>T1KZ80_TETUR</name>
<dbReference type="InterPro" id="IPR017946">
    <property type="entry name" value="PLC-like_Pdiesterase_TIM-brl"/>
</dbReference>
<sequence length="355" mass="40644">MDKKYLINFRRLLILSALLPLIHGAVRPIYNIAHMVNSIKEIDLYLSRGANIIEADVSFSSNGTALHTFHGPPCDCARFCKEQEDIEKYLAYVREITKPENINYKEQLVLLFLDLKISSLPLSVKATAGSDLAEKVISNLFEFGTTTSKIKLLLSIGHVSDYDFVLGFTRELERSRLQHLNAKIGWDTGLNDEVSDVISFWRQIQITNNIWLGDGISNCISPFYSLERLTEVLNRRDSKGRSDPIIDKVYHWTIDLRPNLRASLRFGVDGIITNHPERLYAILEEPGFSSKYRLATHDDDPWKRIQSYPHDKRPANANRIINKPTISRESVSDLLTSFSKYLGGFVRRRLPHARN</sequence>
<dbReference type="SUPFAM" id="SSF51695">
    <property type="entry name" value="PLC-like phosphodiesterases"/>
    <property type="match status" value="1"/>
</dbReference>
<evidence type="ECO:0000256" key="3">
    <source>
        <dbReference type="ARBA" id="ARBA00022842"/>
    </source>
</evidence>
<dbReference type="GO" id="GO:0008081">
    <property type="term" value="F:phosphoric diester hydrolase activity"/>
    <property type="evidence" value="ECO:0007669"/>
    <property type="project" value="InterPro"/>
</dbReference>
<dbReference type="GO" id="GO:0006629">
    <property type="term" value="P:lipid metabolic process"/>
    <property type="evidence" value="ECO:0007669"/>
    <property type="project" value="InterPro"/>
</dbReference>
<dbReference type="Proteomes" id="UP000015104">
    <property type="component" value="Unassembled WGS sequence"/>
</dbReference>
<dbReference type="EMBL" id="CAEY01000737">
    <property type="status" value="NOT_ANNOTATED_CDS"/>
    <property type="molecule type" value="Genomic_DNA"/>
</dbReference>
<evidence type="ECO:0000313" key="8">
    <source>
        <dbReference type="Proteomes" id="UP000015104"/>
    </source>
</evidence>
<dbReference type="GO" id="GO:0016829">
    <property type="term" value="F:lyase activity"/>
    <property type="evidence" value="ECO:0007669"/>
    <property type="project" value="UniProtKB-KW"/>
</dbReference>
<dbReference type="EnsemblMetazoa" id="tetur28g00670.1">
    <property type="protein sequence ID" value="tetur28g00670.1"/>
    <property type="gene ID" value="tetur28g00670"/>
</dbReference>
<keyword evidence="4" id="KW-1015">Disulfide bond</keyword>
<evidence type="ECO:0000256" key="4">
    <source>
        <dbReference type="ARBA" id="ARBA00023157"/>
    </source>
</evidence>
<reference evidence="7" key="2">
    <citation type="submission" date="2015-06" db="UniProtKB">
        <authorList>
            <consortium name="EnsemblMetazoa"/>
        </authorList>
    </citation>
    <scope>IDENTIFICATION</scope>
</reference>
<proteinExistence type="predicted"/>
<keyword evidence="5" id="KW-0456">Lyase</keyword>
<evidence type="ECO:0000256" key="6">
    <source>
        <dbReference type="SAM" id="SignalP"/>
    </source>
</evidence>
<comment type="catalytic activity">
    <reaction evidence="1">
        <text>an N-(acyl)-sphingosylphosphoethanolamine = an N-(acyl)-sphingosyl-1,3-cyclic phosphate + ethanolamine</text>
        <dbReference type="Rhea" id="RHEA:60648"/>
        <dbReference type="ChEBI" id="CHEBI:57603"/>
        <dbReference type="ChEBI" id="CHEBI:143891"/>
        <dbReference type="ChEBI" id="CHEBI:143892"/>
    </reaction>
</comment>
<keyword evidence="6" id="KW-0732">Signal</keyword>
<dbReference type="KEGG" id="tut:107368676"/>
<dbReference type="GO" id="GO:0046872">
    <property type="term" value="F:metal ion binding"/>
    <property type="evidence" value="ECO:0007669"/>
    <property type="project" value="UniProtKB-KW"/>
</dbReference>
<reference evidence="8" key="1">
    <citation type="submission" date="2011-08" db="EMBL/GenBank/DDBJ databases">
        <authorList>
            <person name="Rombauts S."/>
        </authorList>
    </citation>
    <scope>NUCLEOTIDE SEQUENCE</scope>
    <source>
        <strain evidence="8">London</strain>
    </source>
</reference>
<dbReference type="OrthoDB" id="1058301at2759"/>
<evidence type="ECO:0000256" key="5">
    <source>
        <dbReference type="ARBA" id="ARBA00023239"/>
    </source>
</evidence>
<evidence type="ECO:0008006" key="9">
    <source>
        <dbReference type="Google" id="ProtNLM"/>
    </source>
</evidence>
<dbReference type="Gene3D" id="3.20.20.190">
    <property type="entry name" value="Phosphatidylinositol (PI) phosphodiesterase"/>
    <property type="match status" value="1"/>
</dbReference>
<evidence type="ECO:0000313" key="7">
    <source>
        <dbReference type="EnsemblMetazoa" id="tetur28g00670.1"/>
    </source>
</evidence>
<keyword evidence="8" id="KW-1185">Reference proteome</keyword>
<dbReference type="AlphaFoldDB" id="T1KZ80"/>
<accession>T1KZ80</accession>